<dbReference type="PANTHER" id="PTHR31310:SF11">
    <property type="entry name" value="INOSITOL PHOSPHORYLCERAMIDE SYNTHASE CATALYTIC SUBUNIT AUR1"/>
    <property type="match status" value="1"/>
</dbReference>
<name>A0AAV5QL94_9ASCO</name>
<keyword evidence="3 5" id="KW-1133">Transmembrane helix</keyword>
<dbReference type="GO" id="GO:0030148">
    <property type="term" value="P:sphingolipid biosynthetic process"/>
    <property type="evidence" value="ECO:0007669"/>
    <property type="project" value="TreeGrafter"/>
</dbReference>
<feature type="domain" description="Phosphatidic acid phosphatase type 2/haloperoxidase" evidence="6">
    <location>
        <begin position="219"/>
        <end position="357"/>
    </location>
</feature>
<evidence type="ECO:0000259" key="6">
    <source>
        <dbReference type="SMART" id="SM00014"/>
    </source>
</evidence>
<feature type="transmembrane region" description="Helical" evidence="5">
    <location>
        <begin position="86"/>
        <end position="104"/>
    </location>
</feature>
<dbReference type="GO" id="GO:0070916">
    <property type="term" value="C:inositol phosphoceramide synthase complex"/>
    <property type="evidence" value="ECO:0007669"/>
    <property type="project" value="TreeGrafter"/>
</dbReference>
<proteinExistence type="predicted"/>
<dbReference type="GO" id="GO:0006676">
    <property type="term" value="P:mannosyl diphosphorylinositol ceramide metabolic process"/>
    <property type="evidence" value="ECO:0007669"/>
    <property type="project" value="TreeGrafter"/>
</dbReference>
<dbReference type="InterPro" id="IPR000326">
    <property type="entry name" value="PAP2/HPO"/>
</dbReference>
<feature type="transmembrane region" description="Helical" evidence="5">
    <location>
        <begin position="338"/>
        <end position="355"/>
    </location>
</feature>
<accession>A0AAV5QL94</accession>
<dbReference type="InterPro" id="IPR052185">
    <property type="entry name" value="IPC_Synthase-Related"/>
</dbReference>
<dbReference type="RefSeq" id="XP_064852120.1">
    <property type="nucleotide sequence ID" value="XM_064996048.1"/>
</dbReference>
<feature type="transmembrane region" description="Helical" evidence="5">
    <location>
        <begin position="110"/>
        <end position="128"/>
    </location>
</feature>
<feature type="transmembrane region" description="Helical" evidence="5">
    <location>
        <begin position="289"/>
        <end position="309"/>
    </location>
</feature>
<dbReference type="AlphaFoldDB" id="A0AAV5QL94"/>
<feature type="transmembrane region" description="Helical" evidence="5">
    <location>
        <begin position="190"/>
        <end position="215"/>
    </location>
</feature>
<organism evidence="7 8">
    <name type="scientific">Saccharomycopsis crataegensis</name>
    <dbReference type="NCBI Taxonomy" id="43959"/>
    <lineage>
        <taxon>Eukaryota</taxon>
        <taxon>Fungi</taxon>
        <taxon>Dikarya</taxon>
        <taxon>Ascomycota</taxon>
        <taxon>Saccharomycotina</taxon>
        <taxon>Saccharomycetes</taxon>
        <taxon>Saccharomycopsidaceae</taxon>
        <taxon>Saccharomycopsis</taxon>
    </lineage>
</organism>
<gene>
    <name evidence="7" type="ORF">DASC09_024450</name>
</gene>
<feature type="transmembrane region" description="Helical" evidence="5">
    <location>
        <begin position="316"/>
        <end position="332"/>
    </location>
</feature>
<keyword evidence="8" id="KW-1185">Reference proteome</keyword>
<evidence type="ECO:0000256" key="4">
    <source>
        <dbReference type="ARBA" id="ARBA00023136"/>
    </source>
</evidence>
<dbReference type="InterPro" id="IPR036938">
    <property type="entry name" value="PAP2/HPO_sf"/>
</dbReference>
<comment type="caution">
    <text evidence="7">The sequence shown here is derived from an EMBL/GenBank/DDBJ whole genome shotgun (WGS) entry which is preliminary data.</text>
</comment>
<evidence type="ECO:0000256" key="1">
    <source>
        <dbReference type="ARBA" id="ARBA00004141"/>
    </source>
</evidence>
<protein>
    <recommendedName>
        <fullName evidence="6">Phosphatidic acid phosphatase type 2/haloperoxidase domain-containing protein</fullName>
    </recommendedName>
</protein>
<evidence type="ECO:0000313" key="8">
    <source>
        <dbReference type="Proteomes" id="UP001360560"/>
    </source>
</evidence>
<keyword evidence="2 5" id="KW-0812">Transmembrane</keyword>
<dbReference type="CDD" id="cd03386">
    <property type="entry name" value="PAP2_Aur1_like"/>
    <property type="match status" value="1"/>
</dbReference>
<evidence type="ECO:0000256" key="2">
    <source>
        <dbReference type="ARBA" id="ARBA00022692"/>
    </source>
</evidence>
<evidence type="ECO:0000313" key="7">
    <source>
        <dbReference type="EMBL" id="GMM35120.1"/>
    </source>
</evidence>
<dbReference type="InterPro" id="IPR026841">
    <property type="entry name" value="Aur1/Ipt1"/>
</dbReference>
<dbReference type="SUPFAM" id="SSF48317">
    <property type="entry name" value="Acid phosphatase/Vanadium-dependent haloperoxidase"/>
    <property type="match status" value="1"/>
</dbReference>
<feature type="transmembrane region" description="Helical" evidence="5">
    <location>
        <begin position="135"/>
        <end position="155"/>
    </location>
</feature>
<sequence>MIKVLSNGLETNLSERLLAPENIYDSIDEDIEEKNDKIKRNGVSPLLSFLKDLTTCEFDNSISKLQTSLDMKETMSRIKQHIWNRWDLQYILVFALLAFDYYIIEFPGLLFKTMVGTLLILALLIPATSQFFFPALPILTWLITFYSCSSFPIYWRPPIQVQFLPIIESILYGDDLSNILSTYQHPFLDILAWIPYGIIHFAIPFVAAALIFIFGPPTALRAYAFAFGYMNLTGVLTQILLPCAPPWYKYSYGLQPANYSVRGSPGGLARVDEILGVNMYSGSFGASPVVFGALPSLHSGCAVMVALYLHYVFPKAYMVWCGYVMWIWWSTMYLTHHYFVDLICGGVLSFVFFHVTKRNMLPKIYIANLSRWKYSVLEYEHENLRLGNENSRAGRNIGLNSGHMLEDLRLVENGHDNSLSPLILPVSSSFPSPTSPTTPVSPILLHSSNDSKAFVSGHMKPFNRGNYYRKLLPKSAGLEETRVNNFPRVAS</sequence>
<reference evidence="7 8" key="1">
    <citation type="journal article" date="2023" name="Elife">
        <title>Identification of key yeast species and microbe-microbe interactions impacting larval growth of Drosophila in the wild.</title>
        <authorList>
            <person name="Mure A."/>
            <person name="Sugiura Y."/>
            <person name="Maeda R."/>
            <person name="Honda K."/>
            <person name="Sakurai N."/>
            <person name="Takahashi Y."/>
            <person name="Watada M."/>
            <person name="Katoh T."/>
            <person name="Gotoh A."/>
            <person name="Gotoh Y."/>
            <person name="Taniguchi I."/>
            <person name="Nakamura K."/>
            <person name="Hayashi T."/>
            <person name="Katayama T."/>
            <person name="Uemura T."/>
            <person name="Hattori Y."/>
        </authorList>
    </citation>
    <scope>NUCLEOTIDE SEQUENCE [LARGE SCALE GENOMIC DNA]</scope>
    <source>
        <strain evidence="7 8">SC-9</strain>
    </source>
</reference>
<keyword evidence="4 5" id="KW-0472">Membrane</keyword>
<dbReference type="PANTHER" id="PTHR31310">
    <property type="match status" value="1"/>
</dbReference>
<dbReference type="Pfam" id="PF14378">
    <property type="entry name" value="PAP2_3"/>
    <property type="match status" value="1"/>
</dbReference>
<dbReference type="GO" id="GO:0016020">
    <property type="term" value="C:membrane"/>
    <property type="evidence" value="ECO:0007669"/>
    <property type="project" value="UniProtKB-SubCell"/>
</dbReference>
<comment type="subcellular location">
    <subcellularLocation>
        <location evidence="1">Membrane</location>
        <topology evidence="1">Multi-pass membrane protein</topology>
    </subcellularLocation>
</comment>
<dbReference type="SMART" id="SM00014">
    <property type="entry name" value="acidPPc"/>
    <property type="match status" value="1"/>
</dbReference>
<evidence type="ECO:0000256" key="3">
    <source>
        <dbReference type="ARBA" id="ARBA00022989"/>
    </source>
</evidence>
<dbReference type="GeneID" id="90073099"/>
<dbReference type="Proteomes" id="UP001360560">
    <property type="component" value="Unassembled WGS sequence"/>
</dbReference>
<feature type="transmembrane region" description="Helical" evidence="5">
    <location>
        <begin position="222"/>
        <end position="241"/>
    </location>
</feature>
<evidence type="ECO:0000256" key="5">
    <source>
        <dbReference type="SAM" id="Phobius"/>
    </source>
</evidence>
<dbReference type="EMBL" id="BTFZ01000004">
    <property type="protein sequence ID" value="GMM35120.1"/>
    <property type="molecule type" value="Genomic_DNA"/>
</dbReference>